<protein>
    <submittedName>
        <fullName evidence="2">DUF3737 domain-containing protein</fullName>
    </submittedName>
</protein>
<dbReference type="SUPFAM" id="SSF51126">
    <property type="entry name" value="Pectin lyase-like"/>
    <property type="match status" value="1"/>
</dbReference>
<dbReference type="InterPro" id="IPR022208">
    <property type="entry name" value="DUF3737"/>
</dbReference>
<dbReference type="InterPro" id="IPR011050">
    <property type="entry name" value="Pectin_lyase_fold/virulence"/>
</dbReference>
<dbReference type="OrthoDB" id="9803285at2"/>
<dbReference type="RefSeq" id="WP_110452394.1">
    <property type="nucleotide sequence ID" value="NZ_QGLL01000008.1"/>
</dbReference>
<organism evidence="2 3">
    <name type="scientific">Bifidobacterium asteroides</name>
    <dbReference type="NCBI Taxonomy" id="1684"/>
    <lineage>
        <taxon>Bacteria</taxon>
        <taxon>Bacillati</taxon>
        <taxon>Actinomycetota</taxon>
        <taxon>Actinomycetes</taxon>
        <taxon>Bifidobacteriales</taxon>
        <taxon>Bifidobacteriaceae</taxon>
        <taxon>Bifidobacterium</taxon>
    </lineage>
</organism>
<evidence type="ECO:0000313" key="3">
    <source>
        <dbReference type="Proteomes" id="UP000247744"/>
    </source>
</evidence>
<dbReference type="Proteomes" id="UP000247744">
    <property type="component" value="Unassembled WGS sequence"/>
</dbReference>
<evidence type="ECO:0000256" key="1">
    <source>
        <dbReference type="SAM" id="MobiDB-lite"/>
    </source>
</evidence>
<dbReference type="AlphaFoldDB" id="A0A318M1X9"/>
<name>A0A318M1X9_9BIFI</name>
<accession>A0A318M1X9</accession>
<evidence type="ECO:0000313" key="2">
    <source>
        <dbReference type="EMBL" id="PXY82187.1"/>
    </source>
</evidence>
<feature type="region of interest" description="Disordered" evidence="1">
    <location>
        <begin position="1"/>
        <end position="44"/>
    </location>
</feature>
<proteinExistence type="predicted"/>
<feature type="compositionally biased region" description="Polar residues" evidence="1">
    <location>
        <begin position="1"/>
        <end position="26"/>
    </location>
</feature>
<dbReference type="EMBL" id="QGLL01000008">
    <property type="protein sequence ID" value="PXY82187.1"/>
    <property type="molecule type" value="Genomic_DNA"/>
</dbReference>
<reference evidence="2 3" key="1">
    <citation type="submission" date="2018-05" db="EMBL/GenBank/DDBJ databases">
        <title>Reference genomes for bee gut microbiota database.</title>
        <authorList>
            <person name="Ellegaard K.M."/>
        </authorList>
    </citation>
    <scope>NUCLEOTIDE SEQUENCE [LARGE SCALE GENOMIC DNA]</scope>
    <source>
        <strain evidence="2 3">ESL0200</strain>
    </source>
</reference>
<dbReference type="Gene3D" id="2.160.20.10">
    <property type="entry name" value="Single-stranded right-handed beta-helix, Pectin lyase-like"/>
    <property type="match status" value="1"/>
</dbReference>
<comment type="caution">
    <text evidence="2">The sequence shown here is derived from an EMBL/GenBank/DDBJ whole genome shotgun (WGS) entry which is preliminary data.</text>
</comment>
<dbReference type="InterPro" id="IPR012334">
    <property type="entry name" value="Pectin_lyas_fold"/>
</dbReference>
<sequence length="325" mass="36754">MTSSSFQINTNKSESVVQIKGKSQVSGVEESNEVEAEPGPRPKTVQRRLTGERAAFFCKHHDFDSVTFANGESPLKHASDIRLNQSGFQWKYPLWYCKDISLKDCTLFTMARAGIWYTQNISLEDTTIQAPKTFRRSSGIVMRDVTMPNADETLWNCSDIDMEHVSAQGDYFAMNSHRIRARDFSLDGNYSFDSASDINIDHARILSKDAFWNSENVTVRNSTISGEYLGWNSKNLTFENCQIESLQGMCYIDNLVLRNCRLINTTLAFEYSNVDVEAKGYVDSILNPQSGTIRADGFGKIALEPERVDPEKTIIEENSPTSRTR</sequence>
<dbReference type="Pfam" id="PF12541">
    <property type="entry name" value="DUF3737"/>
    <property type="match status" value="1"/>
</dbReference>
<gene>
    <name evidence="2" type="ORF">DKK75_05200</name>
</gene>